<dbReference type="Proteomes" id="UP001168821">
    <property type="component" value="Unassembled WGS sequence"/>
</dbReference>
<name>A0AA38IEB0_9CUCU</name>
<sequence>MSSKNEHGSTGWMRDRVSYGIGSDNIDWRRAPASGLRMFGTLSILVQPGRCGSQDSSVPTRTQRATSADHGENIATDSTTAHFRNFRCRVLGFRKMMLDLMGDRGVVFL</sequence>
<feature type="region of interest" description="Disordered" evidence="1">
    <location>
        <begin position="50"/>
        <end position="73"/>
    </location>
</feature>
<evidence type="ECO:0000256" key="1">
    <source>
        <dbReference type="SAM" id="MobiDB-lite"/>
    </source>
</evidence>
<gene>
    <name evidence="2" type="ORF">Zmor_013575</name>
</gene>
<keyword evidence="3" id="KW-1185">Reference proteome</keyword>
<evidence type="ECO:0000313" key="2">
    <source>
        <dbReference type="EMBL" id="KAJ3654385.1"/>
    </source>
</evidence>
<proteinExistence type="predicted"/>
<protein>
    <submittedName>
        <fullName evidence="2">Uncharacterized protein</fullName>
    </submittedName>
</protein>
<organism evidence="2 3">
    <name type="scientific">Zophobas morio</name>
    <dbReference type="NCBI Taxonomy" id="2755281"/>
    <lineage>
        <taxon>Eukaryota</taxon>
        <taxon>Metazoa</taxon>
        <taxon>Ecdysozoa</taxon>
        <taxon>Arthropoda</taxon>
        <taxon>Hexapoda</taxon>
        <taxon>Insecta</taxon>
        <taxon>Pterygota</taxon>
        <taxon>Neoptera</taxon>
        <taxon>Endopterygota</taxon>
        <taxon>Coleoptera</taxon>
        <taxon>Polyphaga</taxon>
        <taxon>Cucujiformia</taxon>
        <taxon>Tenebrionidae</taxon>
        <taxon>Zophobas</taxon>
    </lineage>
</organism>
<dbReference type="AlphaFoldDB" id="A0AA38IEB0"/>
<reference evidence="2" key="1">
    <citation type="journal article" date="2023" name="G3 (Bethesda)">
        <title>Whole genome assemblies of Zophobas morio and Tenebrio molitor.</title>
        <authorList>
            <person name="Kaur S."/>
            <person name="Stinson S.A."/>
            <person name="diCenzo G.C."/>
        </authorList>
    </citation>
    <scope>NUCLEOTIDE SEQUENCE</scope>
    <source>
        <strain evidence="2">QUZm001</strain>
    </source>
</reference>
<comment type="caution">
    <text evidence="2">The sequence shown here is derived from an EMBL/GenBank/DDBJ whole genome shotgun (WGS) entry which is preliminary data.</text>
</comment>
<accession>A0AA38IEB0</accession>
<feature type="compositionally biased region" description="Polar residues" evidence="1">
    <location>
        <begin position="53"/>
        <end position="66"/>
    </location>
</feature>
<evidence type="ECO:0000313" key="3">
    <source>
        <dbReference type="Proteomes" id="UP001168821"/>
    </source>
</evidence>
<dbReference type="EMBL" id="JALNTZ010000004">
    <property type="protein sequence ID" value="KAJ3654385.1"/>
    <property type="molecule type" value="Genomic_DNA"/>
</dbReference>